<feature type="region of interest" description="Disordered" evidence="1">
    <location>
        <begin position="447"/>
        <end position="471"/>
    </location>
</feature>
<evidence type="ECO:0000256" key="1">
    <source>
        <dbReference type="SAM" id="MobiDB-lite"/>
    </source>
</evidence>
<keyword evidence="2" id="KW-1133">Transmembrane helix</keyword>
<organism evidence="3 4">
    <name type="scientific">Streptomyces atriruber</name>
    <dbReference type="NCBI Taxonomy" id="545121"/>
    <lineage>
        <taxon>Bacteria</taxon>
        <taxon>Bacillati</taxon>
        <taxon>Actinomycetota</taxon>
        <taxon>Actinomycetes</taxon>
        <taxon>Kitasatosporales</taxon>
        <taxon>Streptomycetaceae</taxon>
        <taxon>Streptomyces</taxon>
    </lineage>
</organism>
<name>A0ABV3BSE7_9ACTN</name>
<feature type="region of interest" description="Disordered" evidence="1">
    <location>
        <begin position="356"/>
        <end position="403"/>
    </location>
</feature>
<evidence type="ECO:0000256" key="2">
    <source>
        <dbReference type="SAM" id="Phobius"/>
    </source>
</evidence>
<feature type="compositionally biased region" description="Gly residues" evidence="1">
    <location>
        <begin position="247"/>
        <end position="260"/>
    </location>
</feature>
<proteinExistence type="predicted"/>
<reference evidence="3 4" key="1">
    <citation type="submission" date="2024-06" db="EMBL/GenBank/DDBJ databases">
        <title>The Natural Products Discovery Center: Release of the First 8490 Sequenced Strains for Exploring Actinobacteria Biosynthetic Diversity.</title>
        <authorList>
            <person name="Kalkreuter E."/>
            <person name="Kautsar S.A."/>
            <person name="Yang D."/>
            <person name="Bader C.D."/>
            <person name="Teijaro C.N."/>
            <person name="Fluegel L."/>
            <person name="Davis C.M."/>
            <person name="Simpson J.R."/>
            <person name="Lauterbach L."/>
            <person name="Steele A.D."/>
            <person name="Gui C."/>
            <person name="Meng S."/>
            <person name="Li G."/>
            <person name="Viehrig K."/>
            <person name="Ye F."/>
            <person name="Su P."/>
            <person name="Kiefer A.F."/>
            <person name="Nichols A."/>
            <person name="Cepeda A.J."/>
            <person name="Yan W."/>
            <person name="Fan B."/>
            <person name="Jiang Y."/>
            <person name="Adhikari A."/>
            <person name="Zheng C.-J."/>
            <person name="Schuster L."/>
            <person name="Cowan T.M."/>
            <person name="Smanski M.J."/>
            <person name="Chevrette M.G."/>
            <person name="De Carvalho L.P.S."/>
            <person name="Shen B."/>
        </authorList>
    </citation>
    <scope>NUCLEOTIDE SEQUENCE [LARGE SCALE GENOMIC DNA]</scope>
    <source>
        <strain evidence="3 4">NPDC046838</strain>
    </source>
</reference>
<feature type="region of interest" description="Disordered" evidence="1">
    <location>
        <begin position="171"/>
        <end position="210"/>
    </location>
</feature>
<feature type="compositionally biased region" description="Low complexity" evidence="1">
    <location>
        <begin position="447"/>
        <end position="460"/>
    </location>
</feature>
<evidence type="ECO:0000313" key="3">
    <source>
        <dbReference type="EMBL" id="MEU6823941.1"/>
    </source>
</evidence>
<dbReference type="RefSeq" id="WP_359352955.1">
    <property type="nucleotide sequence ID" value="NZ_JBEYXV010000013.1"/>
</dbReference>
<protein>
    <submittedName>
        <fullName evidence="3">Uncharacterized protein</fullName>
    </submittedName>
</protein>
<dbReference type="EMBL" id="JBEYXV010000013">
    <property type="protein sequence ID" value="MEU6823941.1"/>
    <property type="molecule type" value="Genomic_DNA"/>
</dbReference>
<feature type="region of interest" description="Disordered" evidence="1">
    <location>
        <begin position="245"/>
        <end position="265"/>
    </location>
</feature>
<feature type="compositionally biased region" description="Basic and acidic residues" evidence="1">
    <location>
        <begin position="372"/>
        <end position="384"/>
    </location>
</feature>
<keyword evidence="2" id="KW-0472">Membrane</keyword>
<keyword evidence="2" id="KW-0812">Transmembrane</keyword>
<feature type="region of interest" description="Disordered" evidence="1">
    <location>
        <begin position="90"/>
        <end position="116"/>
    </location>
</feature>
<evidence type="ECO:0000313" key="4">
    <source>
        <dbReference type="Proteomes" id="UP001551176"/>
    </source>
</evidence>
<gene>
    <name evidence="3" type="ORF">ABZ921_25195</name>
</gene>
<sequence length="471" mass="48523">MAVFPGQAGAAGASGAYAFAEGAETVEGATSNVEGHRLAPGRTYRSSLPRVGQRFYRLDLNAEDSAYVSVTAIPRADARVSYADGVEVSVQDSDGNNCSPMEAEEARFGSSESPRPITATAARRAGPHEKSCTGAGTYYVLVERTRSSGTARSAVAQEDWDLELHVASEPALRGEGETTPPQTWDSAAPVPPSGERRPREGGTSFNDARGLEKGVWGAGIEPGETLFYRVPVDWGQQLSVAAELGSSSGGLGSGGSGSSGSSGVRDRGYVSSALVMDVHNPVRAEVEDADTAYDGRQKSAALDPLPPVAYENRFALTDEVSAMRFAGWYYVSVHLSPAVAEKFGDGPLELTLRVDVDGSPRPGPAYAGAPRPADDFGVSERDTEAAQQGETAAAGSGADGRGGGWRDDELMAVVAAGGIGTGVVLLGILGVWTAVARRRARADSAAAASVGSAVSPEGAGEAAGFGPPRGW</sequence>
<accession>A0ABV3BSE7</accession>
<keyword evidence="4" id="KW-1185">Reference proteome</keyword>
<feature type="compositionally biased region" description="Polar residues" evidence="1">
    <location>
        <begin position="90"/>
        <end position="99"/>
    </location>
</feature>
<feature type="compositionally biased region" description="Gly residues" evidence="1">
    <location>
        <begin position="461"/>
        <end position="471"/>
    </location>
</feature>
<comment type="caution">
    <text evidence="3">The sequence shown here is derived from an EMBL/GenBank/DDBJ whole genome shotgun (WGS) entry which is preliminary data.</text>
</comment>
<feature type="transmembrane region" description="Helical" evidence="2">
    <location>
        <begin position="410"/>
        <end position="435"/>
    </location>
</feature>
<feature type="compositionally biased region" description="Low complexity" evidence="1">
    <location>
        <begin position="385"/>
        <end position="396"/>
    </location>
</feature>
<dbReference type="Proteomes" id="UP001551176">
    <property type="component" value="Unassembled WGS sequence"/>
</dbReference>